<dbReference type="STRING" id="96561.Dole_3157"/>
<keyword evidence="1 2" id="KW-0732">Signal</keyword>
<dbReference type="OrthoDB" id="9794826at2"/>
<evidence type="ECO:0000256" key="1">
    <source>
        <dbReference type="ARBA" id="ARBA00022729"/>
    </source>
</evidence>
<evidence type="ECO:0000313" key="4">
    <source>
        <dbReference type="Proteomes" id="UP000008561"/>
    </source>
</evidence>
<evidence type="ECO:0000256" key="2">
    <source>
        <dbReference type="SAM" id="SignalP"/>
    </source>
</evidence>
<dbReference type="eggNOG" id="COG1638">
    <property type="taxonomic scope" value="Bacteria"/>
</dbReference>
<dbReference type="CDD" id="cd13670">
    <property type="entry name" value="PBP2_TRAP_Tp0957_like"/>
    <property type="match status" value="1"/>
</dbReference>
<dbReference type="GO" id="GO:0055085">
    <property type="term" value="P:transmembrane transport"/>
    <property type="evidence" value="ECO:0007669"/>
    <property type="project" value="InterPro"/>
</dbReference>
<organism evidence="3 4">
    <name type="scientific">Desulfosudis oleivorans (strain DSM 6200 / JCM 39069 / Hxd3)</name>
    <name type="common">Desulfococcus oleovorans</name>
    <dbReference type="NCBI Taxonomy" id="96561"/>
    <lineage>
        <taxon>Bacteria</taxon>
        <taxon>Pseudomonadati</taxon>
        <taxon>Thermodesulfobacteriota</taxon>
        <taxon>Desulfobacteria</taxon>
        <taxon>Desulfobacterales</taxon>
        <taxon>Desulfosudaceae</taxon>
        <taxon>Desulfosudis</taxon>
    </lineage>
</organism>
<dbReference type="AlphaFoldDB" id="A9A041"/>
<dbReference type="Proteomes" id="UP000008561">
    <property type="component" value="Chromosome"/>
</dbReference>
<sequence length="349" mass="38954">MMKKQGIIKKAVWVLAAVVMAVWAAGPVTIVRADTAPKVVWKVGTLTPKGVGWAHQFETIMMPVIQSGTSGELKVKVYWGGLMGDDEDIVAKMRVGQLQAAGLTGQGATIACPEFAVVELPFLFKSYAEVDHIREKMWPEFDRLMQARGFKLLAWLDQDFDQIYSVKWSFTDLADFQKARFMTWYGTLEEHLLKSLNASPIPVNIPELAPSLRQGVADSLIAPALWMIATQLYPVVNYMVPLKIRYSPAVVVCTLDAWNGLSASSRAGLAAARPEMEKQFVAASRKDNQKAMDAMVKYGIVRVDMTDAQVETIRKGAVTVWDDQADKLYSRELLDRILVHLDQYRSQTP</sequence>
<feature type="chain" id="PRO_5002734797" evidence="2">
    <location>
        <begin position="25"/>
        <end position="349"/>
    </location>
</feature>
<dbReference type="HOGENOM" id="CLU_036176_6_0_7"/>
<name>A9A041_DESOH</name>
<proteinExistence type="predicted"/>
<dbReference type="Gene3D" id="3.40.190.170">
    <property type="entry name" value="Bacterial extracellular solute-binding protein, family 7"/>
    <property type="match status" value="1"/>
</dbReference>
<protein>
    <submittedName>
        <fullName evidence="3">TRAP dicarboxylate transporter-DctP subunit</fullName>
    </submittedName>
</protein>
<dbReference type="RefSeq" id="WP_012176570.1">
    <property type="nucleotide sequence ID" value="NC_009943.1"/>
</dbReference>
<reference evidence="3 4" key="1">
    <citation type="submission" date="2007-10" db="EMBL/GenBank/DDBJ databases">
        <title>Complete sequence of Desulfococcus oleovorans Hxd3.</title>
        <authorList>
            <consortium name="US DOE Joint Genome Institute"/>
            <person name="Copeland A."/>
            <person name="Lucas S."/>
            <person name="Lapidus A."/>
            <person name="Barry K."/>
            <person name="Glavina del Rio T."/>
            <person name="Dalin E."/>
            <person name="Tice H."/>
            <person name="Pitluck S."/>
            <person name="Kiss H."/>
            <person name="Brettin T."/>
            <person name="Bruce D."/>
            <person name="Detter J.C."/>
            <person name="Han C."/>
            <person name="Schmutz J."/>
            <person name="Larimer F."/>
            <person name="Land M."/>
            <person name="Hauser L."/>
            <person name="Kyrpides N."/>
            <person name="Kim E."/>
            <person name="Wawrik B."/>
            <person name="Richardson P."/>
        </authorList>
    </citation>
    <scope>NUCLEOTIDE SEQUENCE [LARGE SCALE GENOMIC DNA]</scope>
    <source>
        <strain evidence="4">DSM 6200 / JCM 39069 / Hxd3</strain>
    </source>
</reference>
<dbReference type="InterPro" id="IPR018389">
    <property type="entry name" value="DctP_fam"/>
</dbReference>
<dbReference type="PANTHER" id="PTHR33376">
    <property type="match status" value="1"/>
</dbReference>
<feature type="signal peptide" evidence="2">
    <location>
        <begin position="1"/>
        <end position="24"/>
    </location>
</feature>
<dbReference type="EMBL" id="CP000859">
    <property type="protein sequence ID" value="ABW68960.1"/>
    <property type="molecule type" value="Genomic_DNA"/>
</dbReference>
<dbReference type="PANTHER" id="PTHR33376:SF4">
    <property type="entry name" value="SIALIC ACID-BINDING PERIPLASMIC PROTEIN SIAP"/>
    <property type="match status" value="1"/>
</dbReference>
<evidence type="ECO:0000313" key="3">
    <source>
        <dbReference type="EMBL" id="ABW68960.1"/>
    </source>
</evidence>
<gene>
    <name evidence="3" type="ordered locus">Dole_3157</name>
</gene>
<dbReference type="NCBIfam" id="NF037995">
    <property type="entry name" value="TRAP_S1"/>
    <property type="match status" value="1"/>
</dbReference>
<dbReference type="Pfam" id="PF03480">
    <property type="entry name" value="DctP"/>
    <property type="match status" value="1"/>
</dbReference>
<dbReference type="InterPro" id="IPR038404">
    <property type="entry name" value="TRAP_DctP_sf"/>
</dbReference>
<accession>A9A041</accession>
<keyword evidence="4" id="KW-1185">Reference proteome</keyword>
<dbReference type="KEGG" id="dol:Dole_3157"/>